<comment type="caution">
    <text evidence="2">The sequence shown here is derived from an EMBL/GenBank/DDBJ whole genome shotgun (WGS) entry which is preliminary data.</text>
</comment>
<feature type="compositionally biased region" description="Basic and acidic residues" evidence="1">
    <location>
        <begin position="153"/>
        <end position="166"/>
    </location>
</feature>
<dbReference type="EMBL" id="JADOUA010000001">
    <property type="protein sequence ID" value="MBG6086094.1"/>
    <property type="molecule type" value="Genomic_DNA"/>
</dbReference>
<proteinExistence type="predicted"/>
<sequence length="297" mass="31367">MPARQDGGALRGGAPRVVWFSSESDPRVVSARSVAADLLREGTPAHLVWNPCSGEIIQQLPVTRAARLLDDPVGHEGRVCVQVMVVSQARDPFTGTLLKGLHPIVQWLDGWRISRRWPAGPPLPSPQSYHSGRDRRHWARGGHFGASQVPGLHRPDPGGIDIRRITGPDTPVTAVPRQGPIPGQGVPRHVPPDALPPATREPRTPISLVSPAPAPAAGPAPEPAPAAPRKPVPLPRIIDPVSADGPAHSPPEDAPAPRRLSAPLSSTPPPPDDPPAPVPSRPPAPPRPVPEPASMRS</sequence>
<feature type="compositionally biased region" description="Pro residues" evidence="1">
    <location>
        <begin position="212"/>
        <end position="234"/>
    </location>
</feature>
<dbReference type="Proteomes" id="UP000614047">
    <property type="component" value="Unassembled WGS sequence"/>
</dbReference>
<evidence type="ECO:0000256" key="1">
    <source>
        <dbReference type="SAM" id="MobiDB-lite"/>
    </source>
</evidence>
<reference evidence="2" key="1">
    <citation type="submission" date="2020-11" db="EMBL/GenBank/DDBJ databases">
        <title>Sequencing the genomes of 1000 actinobacteria strains.</title>
        <authorList>
            <person name="Klenk H.-P."/>
        </authorList>
    </citation>
    <scope>NUCLEOTIDE SEQUENCE</scope>
    <source>
        <strain evidence="2">DSM 43175</strain>
    </source>
</reference>
<evidence type="ECO:0000313" key="3">
    <source>
        <dbReference type="Proteomes" id="UP000614047"/>
    </source>
</evidence>
<dbReference type="RefSeq" id="WP_197009143.1">
    <property type="nucleotide sequence ID" value="NZ_BAABES010000017.1"/>
</dbReference>
<protein>
    <submittedName>
        <fullName evidence="2">Uncharacterized protein</fullName>
    </submittedName>
</protein>
<gene>
    <name evidence="2" type="ORF">IW256_000207</name>
</gene>
<accession>A0A931DC02</accession>
<evidence type="ECO:0000313" key="2">
    <source>
        <dbReference type="EMBL" id="MBG6086094.1"/>
    </source>
</evidence>
<keyword evidence="3" id="KW-1185">Reference proteome</keyword>
<dbReference type="AlphaFoldDB" id="A0A931DC02"/>
<feature type="compositionally biased region" description="Pro residues" evidence="1">
    <location>
        <begin position="266"/>
        <end position="291"/>
    </location>
</feature>
<dbReference type="PRINTS" id="PR01217">
    <property type="entry name" value="PRICHEXTENSN"/>
</dbReference>
<organism evidence="2 3">
    <name type="scientific">Actinomadura viridis</name>
    <dbReference type="NCBI Taxonomy" id="58110"/>
    <lineage>
        <taxon>Bacteria</taxon>
        <taxon>Bacillati</taxon>
        <taxon>Actinomycetota</taxon>
        <taxon>Actinomycetes</taxon>
        <taxon>Streptosporangiales</taxon>
        <taxon>Thermomonosporaceae</taxon>
        <taxon>Actinomadura</taxon>
    </lineage>
</organism>
<feature type="region of interest" description="Disordered" evidence="1">
    <location>
        <begin position="119"/>
        <end position="297"/>
    </location>
</feature>
<name>A0A931DC02_9ACTN</name>